<protein>
    <submittedName>
        <fullName evidence="1">B3 DNA binding domain-containing protein</fullName>
    </submittedName>
</protein>
<accession>A0ACB7VFK5</accession>
<reference evidence="2" key="1">
    <citation type="journal article" date="2022" name="Nat. Commun.">
        <title>Chromosome evolution and the genetic basis of agronomically important traits in greater yam.</title>
        <authorList>
            <person name="Bredeson J.V."/>
            <person name="Lyons J.B."/>
            <person name="Oniyinde I.O."/>
            <person name="Okereke N.R."/>
            <person name="Kolade O."/>
            <person name="Nnabue I."/>
            <person name="Nwadili C.O."/>
            <person name="Hribova E."/>
            <person name="Parker M."/>
            <person name="Nwogha J."/>
            <person name="Shu S."/>
            <person name="Carlson J."/>
            <person name="Kariba R."/>
            <person name="Muthemba S."/>
            <person name="Knop K."/>
            <person name="Barton G.J."/>
            <person name="Sherwood A.V."/>
            <person name="Lopez-Montes A."/>
            <person name="Asiedu R."/>
            <person name="Jamnadass R."/>
            <person name="Muchugi A."/>
            <person name="Goodstein D."/>
            <person name="Egesi C.N."/>
            <person name="Featherston J."/>
            <person name="Asfaw A."/>
            <person name="Simpson G.G."/>
            <person name="Dolezel J."/>
            <person name="Hendre P.S."/>
            <person name="Van Deynze A."/>
            <person name="Kumar P.L."/>
            <person name="Obidiegwu J.E."/>
            <person name="Bhattacharjee R."/>
            <person name="Rokhsar D.S."/>
        </authorList>
    </citation>
    <scope>NUCLEOTIDE SEQUENCE [LARGE SCALE GENOMIC DNA]</scope>
    <source>
        <strain evidence="2">cv. TDa95/00328</strain>
    </source>
</reference>
<proteinExistence type="predicted"/>
<name>A0ACB7VFK5_DIOAL</name>
<organism evidence="1 2">
    <name type="scientific">Dioscorea alata</name>
    <name type="common">Purple yam</name>
    <dbReference type="NCBI Taxonomy" id="55571"/>
    <lineage>
        <taxon>Eukaryota</taxon>
        <taxon>Viridiplantae</taxon>
        <taxon>Streptophyta</taxon>
        <taxon>Embryophyta</taxon>
        <taxon>Tracheophyta</taxon>
        <taxon>Spermatophyta</taxon>
        <taxon>Magnoliopsida</taxon>
        <taxon>Liliopsida</taxon>
        <taxon>Dioscoreales</taxon>
        <taxon>Dioscoreaceae</taxon>
        <taxon>Dioscorea</taxon>
    </lineage>
</organism>
<evidence type="ECO:0000313" key="2">
    <source>
        <dbReference type="Proteomes" id="UP000827976"/>
    </source>
</evidence>
<dbReference type="Proteomes" id="UP000827976">
    <property type="component" value="Chromosome 9"/>
</dbReference>
<sequence>MAALENSYEEVRRQRVQENLKHLKDLGISDISKSILDSAKSEHKLSRSPSTTRTKKRIEITEVRRSARARNHVASYKDEVDLGELKVHRRRYTSSGNNKREYDGRIASYEEYVRALKRAEKLQTDLKSGQPSFTKAMVRSHVSSCFWLGLPTKFCKDHLPPNEFKMVLEDEQGVEYDAIYIGNRTGLSGGWRAFAIDHHLEDGDVLVFELIEPDRFKVYIIKACGESNQDNDDGNDTNVDAKDTKKSSKKMKSSENSCSSAALVSQKRTTRSSTQGGKAAKNSER</sequence>
<keyword evidence="2" id="KW-1185">Reference proteome</keyword>
<gene>
    <name evidence="1" type="ORF">IHE45_09G055500</name>
</gene>
<comment type="caution">
    <text evidence="1">The sequence shown here is derived from an EMBL/GenBank/DDBJ whole genome shotgun (WGS) entry which is preliminary data.</text>
</comment>
<dbReference type="EMBL" id="CM037019">
    <property type="protein sequence ID" value="KAH7672452.1"/>
    <property type="molecule type" value="Genomic_DNA"/>
</dbReference>
<evidence type="ECO:0000313" key="1">
    <source>
        <dbReference type="EMBL" id="KAH7672452.1"/>
    </source>
</evidence>